<dbReference type="AlphaFoldDB" id="A0A1D1VRG9"/>
<evidence type="ECO:0000313" key="2">
    <source>
        <dbReference type="EMBL" id="GAV04162.1"/>
    </source>
</evidence>
<gene>
    <name evidence="2" type="primary">RvY_14479</name>
    <name evidence="2" type="synonym">RvY_14479.1</name>
    <name evidence="2" type="ORF">RvY_14479-1</name>
</gene>
<protein>
    <submittedName>
        <fullName evidence="2">Uncharacterized protein</fullName>
    </submittedName>
</protein>
<sequence>MKRLPTSCRATLKEKGNTKEQRVIFSVEPPELQGHDPTTAKNRLRHSTHLEEMDFGRGVQPFPDATTNTYFGCKCTRHENKDARNKDRVSAKGGIGKDDTIGKKAVKKRGIRVNITDVRSKKSFELKTFVVLSYACSLLYVFSGTSTHILDHSAFLSDIKIRFSVCADTK</sequence>
<dbReference type="EMBL" id="BDGG01000010">
    <property type="protein sequence ID" value="GAV04162.1"/>
    <property type="molecule type" value="Genomic_DNA"/>
</dbReference>
<organism evidence="2 3">
    <name type="scientific">Ramazzottius varieornatus</name>
    <name type="common">Water bear</name>
    <name type="synonym">Tardigrade</name>
    <dbReference type="NCBI Taxonomy" id="947166"/>
    <lineage>
        <taxon>Eukaryota</taxon>
        <taxon>Metazoa</taxon>
        <taxon>Ecdysozoa</taxon>
        <taxon>Tardigrada</taxon>
        <taxon>Eutardigrada</taxon>
        <taxon>Parachela</taxon>
        <taxon>Hypsibioidea</taxon>
        <taxon>Ramazzottiidae</taxon>
        <taxon>Ramazzottius</taxon>
    </lineage>
</organism>
<evidence type="ECO:0000313" key="3">
    <source>
        <dbReference type="Proteomes" id="UP000186922"/>
    </source>
</evidence>
<evidence type="ECO:0000256" key="1">
    <source>
        <dbReference type="SAM" id="Phobius"/>
    </source>
</evidence>
<name>A0A1D1VRG9_RAMVA</name>
<keyword evidence="3" id="KW-1185">Reference proteome</keyword>
<accession>A0A1D1VRG9</accession>
<proteinExistence type="predicted"/>
<keyword evidence="1" id="KW-1133">Transmembrane helix</keyword>
<comment type="caution">
    <text evidence="2">The sequence shown here is derived from an EMBL/GenBank/DDBJ whole genome shotgun (WGS) entry which is preliminary data.</text>
</comment>
<keyword evidence="1" id="KW-0812">Transmembrane</keyword>
<feature type="transmembrane region" description="Helical" evidence="1">
    <location>
        <begin position="129"/>
        <end position="150"/>
    </location>
</feature>
<reference evidence="2 3" key="1">
    <citation type="journal article" date="2016" name="Nat. Commun.">
        <title>Extremotolerant tardigrade genome and improved radiotolerance of human cultured cells by tardigrade-unique protein.</title>
        <authorList>
            <person name="Hashimoto T."/>
            <person name="Horikawa D.D."/>
            <person name="Saito Y."/>
            <person name="Kuwahara H."/>
            <person name="Kozuka-Hata H."/>
            <person name="Shin-I T."/>
            <person name="Minakuchi Y."/>
            <person name="Ohishi K."/>
            <person name="Motoyama A."/>
            <person name="Aizu T."/>
            <person name="Enomoto A."/>
            <person name="Kondo K."/>
            <person name="Tanaka S."/>
            <person name="Hara Y."/>
            <person name="Koshikawa S."/>
            <person name="Sagara H."/>
            <person name="Miura T."/>
            <person name="Yokobori S."/>
            <person name="Miyagawa K."/>
            <person name="Suzuki Y."/>
            <person name="Kubo T."/>
            <person name="Oyama M."/>
            <person name="Kohara Y."/>
            <person name="Fujiyama A."/>
            <person name="Arakawa K."/>
            <person name="Katayama T."/>
            <person name="Toyoda A."/>
            <person name="Kunieda T."/>
        </authorList>
    </citation>
    <scope>NUCLEOTIDE SEQUENCE [LARGE SCALE GENOMIC DNA]</scope>
    <source>
        <strain evidence="2 3">YOKOZUNA-1</strain>
    </source>
</reference>
<keyword evidence="1" id="KW-0472">Membrane</keyword>
<dbReference type="Proteomes" id="UP000186922">
    <property type="component" value="Unassembled WGS sequence"/>
</dbReference>